<evidence type="ECO:0000313" key="3">
    <source>
        <dbReference type="WBParaSite" id="maker-unitig_35252-snap-gene-0.2-mRNA-1"/>
    </source>
</evidence>
<feature type="compositionally biased region" description="Low complexity" evidence="1">
    <location>
        <begin position="204"/>
        <end position="220"/>
    </location>
</feature>
<dbReference type="WBParaSite" id="maker-unitig_35252-snap-gene-0.2-mRNA-1">
    <property type="protein sequence ID" value="maker-unitig_35252-snap-gene-0.2-mRNA-1"/>
    <property type="gene ID" value="maker-unitig_35252-snap-gene-0.2"/>
</dbReference>
<organism evidence="2 3">
    <name type="scientific">Macrostomum lignano</name>
    <dbReference type="NCBI Taxonomy" id="282301"/>
    <lineage>
        <taxon>Eukaryota</taxon>
        <taxon>Metazoa</taxon>
        <taxon>Spiralia</taxon>
        <taxon>Lophotrochozoa</taxon>
        <taxon>Platyhelminthes</taxon>
        <taxon>Rhabditophora</taxon>
        <taxon>Macrostomorpha</taxon>
        <taxon>Macrostomida</taxon>
        <taxon>Macrostomidae</taxon>
        <taxon>Macrostomum</taxon>
    </lineage>
</organism>
<dbReference type="Proteomes" id="UP000095280">
    <property type="component" value="Unplaced"/>
</dbReference>
<feature type="compositionally biased region" description="Low complexity" evidence="1">
    <location>
        <begin position="257"/>
        <end position="269"/>
    </location>
</feature>
<keyword evidence="2" id="KW-1185">Reference proteome</keyword>
<reference evidence="3" key="1">
    <citation type="submission" date="2016-11" db="UniProtKB">
        <authorList>
            <consortium name="WormBaseParasite"/>
        </authorList>
    </citation>
    <scope>IDENTIFICATION</scope>
</reference>
<sequence length="304" mass="32803">AACKISERTRIKKLIFSEALSRSGNIRVKCLSKPTRPSAITTGTEQASTWLLRSRSQSTGQNRQTGTLTGDCQGRHQPPPSQQQQNFAAHSAHDQVERFMREKTLLEQLRVRDARRGSSSVVGGLENHRLKRMQSCLEGMRLQREPTALRWTRASLRNSRAAAAPPLSRLVTAAASHSAAGTGAGRQLWRTRRSQLPLTASSLSEPPGQPQQQRSSSIGPLPSRLPSTSAPIFRQPAPLPSAGQGAPGAEARAAQNLRQAQKPPRQAAAAEARVAAAELVAGIGQRLVQNEGAGAERLRQLGLR</sequence>
<feature type="compositionally biased region" description="Polar residues" evidence="1">
    <location>
        <begin position="53"/>
        <end position="70"/>
    </location>
</feature>
<accession>A0A1I8FHM4</accession>
<protein>
    <submittedName>
        <fullName evidence="3">Kinesin motor domain-containing protein</fullName>
    </submittedName>
</protein>
<feature type="region of interest" description="Disordered" evidence="1">
    <location>
        <begin position="199"/>
        <end position="269"/>
    </location>
</feature>
<evidence type="ECO:0000256" key="1">
    <source>
        <dbReference type="SAM" id="MobiDB-lite"/>
    </source>
</evidence>
<name>A0A1I8FHM4_9PLAT</name>
<evidence type="ECO:0000313" key="2">
    <source>
        <dbReference type="Proteomes" id="UP000095280"/>
    </source>
</evidence>
<proteinExistence type="predicted"/>
<dbReference type="AlphaFoldDB" id="A0A1I8FHM4"/>
<feature type="region of interest" description="Disordered" evidence="1">
    <location>
        <begin position="53"/>
        <end position="93"/>
    </location>
</feature>